<dbReference type="WBParaSite" id="SCUD_0000187501-mRNA-1">
    <property type="protein sequence ID" value="SCUD_0000187501-mRNA-1"/>
    <property type="gene ID" value="SCUD_0000187501"/>
</dbReference>
<proteinExistence type="predicted"/>
<reference evidence="3" key="1">
    <citation type="submission" date="2016-06" db="UniProtKB">
        <authorList>
            <consortium name="WormBaseParasite"/>
        </authorList>
    </citation>
    <scope>IDENTIFICATION</scope>
</reference>
<evidence type="ECO:0000313" key="3">
    <source>
        <dbReference type="WBParaSite" id="SCUD_0000187501-mRNA-1"/>
    </source>
</evidence>
<evidence type="ECO:0000313" key="1">
    <source>
        <dbReference type="EMBL" id="VDO70654.1"/>
    </source>
</evidence>
<reference evidence="1 2" key="2">
    <citation type="submission" date="2018-11" db="EMBL/GenBank/DDBJ databases">
        <authorList>
            <consortium name="Pathogen Informatics"/>
        </authorList>
    </citation>
    <scope>NUCLEOTIDE SEQUENCE [LARGE SCALE GENOMIC DNA]</scope>
    <source>
        <strain evidence="1">Dakar</strain>
        <strain evidence="2">Dakar, Senegal</strain>
    </source>
</reference>
<protein>
    <submittedName>
        <fullName evidence="3">EF-hand domain-containing protein</fullName>
    </submittedName>
</protein>
<organism evidence="3">
    <name type="scientific">Schistosoma curassoni</name>
    <dbReference type="NCBI Taxonomy" id="6186"/>
    <lineage>
        <taxon>Eukaryota</taxon>
        <taxon>Metazoa</taxon>
        <taxon>Spiralia</taxon>
        <taxon>Lophotrochozoa</taxon>
        <taxon>Platyhelminthes</taxon>
        <taxon>Trematoda</taxon>
        <taxon>Digenea</taxon>
        <taxon>Strigeidida</taxon>
        <taxon>Schistosomatoidea</taxon>
        <taxon>Schistosomatidae</taxon>
        <taxon>Schistosoma</taxon>
    </lineage>
</organism>
<gene>
    <name evidence="1" type="ORF">SCUD_LOCUS1876</name>
</gene>
<dbReference type="Proteomes" id="UP000279833">
    <property type="component" value="Unassembled WGS sequence"/>
</dbReference>
<keyword evidence="2" id="KW-1185">Reference proteome</keyword>
<sequence length="195" mass="21937">MFFNRRNAALALPILAFTSASEPPCSSIMLPMYVKNSTSCRVLPSRVIELLFSVLNLRTLVSALCILRPTDAETAGGLGHLRSPNRLIDSELSIIFRVLFLPDMSYLNDSQEPNEISTDANYPSDLLSTNEIFKKFDENVSEELNFNDLISSAVYPDHLVSSSELSIQCGKYVLIRFTLTVTWEFEDPTLFRWGS</sequence>
<name>A0A183JGQ3_9TREM</name>
<evidence type="ECO:0000313" key="2">
    <source>
        <dbReference type="Proteomes" id="UP000279833"/>
    </source>
</evidence>
<dbReference type="EMBL" id="UZAK01001641">
    <property type="protein sequence ID" value="VDO70654.1"/>
    <property type="molecule type" value="Genomic_DNA"/>
</dbReference>
<accession>A0A183JGQ3</accession>
<dbReference type="AlphaFoldDB" id="A0A183JGQ3"/>